<sequence>MNRTLLHEAKEVAVSAVQAAGAIIARRFDTLYKVDEKGDAGDVVTEADYEAEQAIVEAIERKFPDHRILSEEAGQLGQDSDWLWLVDPLDGTNNYVIGLPVFAVSITLLYREEPMLGVIFEPIPDRLYIAVKGEGMTLNGELVRMRRHDRELHRATAGWIQGHAVGHEQTAVQLRQKLDQSCKRMLSLWAPTLVWCMLARGMIDAIVLYNSEGEDLYSGVLMVQEAGGQVMDFQGRPFRTMCKEPYLIACSPEASEPWLELVRQGMQEQKG</sequence>
<gene>
    <name evidence="6" type="ORF">DQX05_15620</name>
</gene>
<feature type="binding site" evidence="5">
    <location>
        <position position="90"/>
    </location>
    <ligand>
        <name>Mg(2+)</name>
        <dbReference type="ChEBI" id="CHEBI:18420"/>
        <label>2</label>
    </ligand>
</feature>
<reference evidence="6 7" key="1">
    <citation type="submission" date="2018-09" db="EMBL/GenBank/DDBJ databases">
        <title>Paenibacillus SK2017-BO5.</title>
        <authorList>
            <person name="Piskunova J.V."/>
            <person name="Dubiley S.A."/>
            <person name="Severinov K.V."/>
        </authorList>
    </citation>
    <scope>NUCLEOTIDE SEQUENCE [LARGE SCALE GENOMIC DNA]</scope>
    <source>
        <strain evidence="6 7">BO5</strain>
    </source>
</reference>
<dbReference type="PANTHER" id="PTHR20854">
    <property type="entry name" value="INOSITOL MONOPHOSPHATASE"/>
    <property type="match status" value="1"/>
</dbReference>
<dbReference type="Gene3D" id="3.40.190.80">
    <property type="match status" value="1"/>
</dbReference>
<feature type="binding site" evidence="5">
    <location>
        <position position="71"/>
    </location>
    <ligand>
        <name>Mg(2+)</name>
        <dbReference type="ChEBI" id="CHEBI:18420"/>
        <label>1</label>
        <note>catalytic</note>
    </ligand>
</feature>
<evidence type="ECO:0000256" key="5">
    <source>
        <dbReference type="PIRSR" id="PIRSR600760-2"/>
    </source>
</evidence>
<dbReference type="PRINTS" id="PR00377">
    <property type="entry name" value="IMPHPHTASES"/>
</dbReference>
<evidence type="ECO:0000256" key="3">
    <source>
        <dbReference type="ARBA" id="ARBA00022801"/>
    </source>
</evidence>
<dbReference type="SUPFAM" id="SSF56655">
    <property type="entry name" value="Carbohydrate phosphatase"/>
    <property type="match status" value="1"/>
</dbReference>
<proteinExistence type="predicted"/>
<dbReference type="OrthoDB" id="9772456at2"/>
<evidence type="ECO:0000256" key="4">
    <source>
        <dbReference type="ARBA" id="ARBA00022842"/>
    </source>
</evidence>
<dbReference type="AlphaFoldDB" id="A0A3A3GIL1"/>
<evidence type="ECO:0000256" key="1">
    <source>
        <dbReference type="ARBA" id="ARBA00001946"/>
    </source>
</evidence>
<evidence type="ECO:0000256" key="2">
    <source>
        <dbReference type="ARBA" id="ARBA00022723"/>
    </source>
</evidence>
<dbReference type="FunFam" id="3.30.540.10:FF:000003">
    <property type="entry name" value="Inositol-1-monophosphatase"/>
    <property type="match status" value="1"/>
</dbReference>
<keyword evidence="2 5" id="KW-0479">Metal-binding</keyword>
<evidence type="ECO:0000313" key="6">
    <source>
        <dbReference type="EMBL" id="RJG22972.1"/>
    </source>
</evidence>
<name>A0A3A3GIL1_PANTH</name>
<dbReference type="Gene3D" id="3.30.540.10">
    <property type="entry name" value="Fructose-1,6-Bisphosphatase, subunit A, domain 1"/>
    <property type="match status" value="1"/>
</dbReference>
<dbReference type="PANTHER" id="PTHR20854:SF4">
    <property type="entry name" value="INOSITOL-1-MONOPHOSPHATASE-RELATED"/>
    <property type="match status" value="1"/>
</dbReference>
<feature type="binding site" evidence="5">
    <location>
        <position position="89"/>
    </location>
    <ligand>
        <name>Mg(2+)</name>
        <dbReference type="ChEBI" id="CHEBI:18420"/>
        <label>1</label>
        <note>catalytic</note>
    </ligand>
</feature>
<dbReference type="Proteomes" id="UP000266177">
    <property type="component" value="Unassembled WGS sequence"/>
</dbReference>
<protein>
    <submittedName>
        <fullName evidence="6">Inositol monophosphatase</fullName>
    </submittedName>
</protein>
<evidence type="ECO:0000313" key="7">
    <source>
        <dbReference type="Proteomes" id="UP000266177"/>
    </source>
</evidence>
<comment type="caution">
    <text evidence="6">The sequence shown here is derived from an EMBL/GenBank/DDBJ whole genome shotgun (WGS) entry which is preliminary data.</text>
</comment>
<dbReference type="GO" id="GO:0046872">
    <property type="term" value="F:metal ion binding"/>
    <property type="evidence" value="ECO:0007669"/>
    <property type="project" value="UniProtKB-KW"/>
</dbReference>
<dbReference type="GO" id="GO:0006020">
    <property type="term" value="P:inositol metabolic process"/>
    <property type="evidence" value="ECO:0007669"/>
    <property type="project" value="TreeGrafter"/>
</dbReference>
<dbReference type="InterPro" id="IPR000760">
    <property type="entry name" value="Inositol_monophosphatase-like"/>
</dbReference>
<organism evidence="6 7">
    <name type="scientific">Paenibacillus thiaminolyticus</name>
    <name type="common">Bacillus thiaminolyticus</name>
    <dbReference type="NCBI Taxonomy" id="49283"/>
    <lineage>
        <taxon>Bacteria</taxon>
        <taxon>Bacillati</taxon>
        <taxon>Bacillota</taxon>
        <taxon>Bacilli</taxon>
        <taxon>Bacillales</taxon>
        <taxon>Paenibacillaceae</taxon>
        <taxon>Paenibacillus</taxon>
    </lineage>
</organism>
<keyword evidence="3" id="KW-0378">Hydrolase</keyword>
<comment type="cofactor">
    <cofactor evidence="1 5">
        <name>Mg(2+)</name>
        <dbReference type="ChEBI" id="CHEBI:18420"/>
    </cofactor>
</comment>
<keyword evidence="4 5" id="KW-0460">Magnesium</keyword>
<dbReference type="GO" id="GO:0007165">
    <property type="term" value="P:signal transduction"/>
    <property type="evidence" value="ECO:0007669"/>
    <property type="project" value="TreeGrafter"/>
</dbReference>
<dbReference type="EMBL" id="QYZD01000013">
    <property type="protein sequence ID" value="RJG22972.1"/>
    <property type="molecule type" value="Genomic_DNA"/>
</dbReference>
<accession>A0A3A3GIL1</accession>
<feature type="binding site" evidence="5">
    <location>
        <position position="87"/>
    </location>
    <ligand>
        <name>Mg(2+)</name>
        <dbReference type="ChEBI" id="CHEBI:18420"/>
        <label>1</label>
        <note>catalytic</note>
    </ligand>
</feature>
<dbReference type="GO" id="GO:0008934">
    <property type="term" value="F:inositol monophosphate 1-phosphatase activity"/>
    <property type="evidence" value="ECO:0007669"/>
    <property type="project" value="TreeGrafter"/>
</dbReference>
<dbReference type="Pfam" id="PF00459">
    <property type="entry name" value="Inositol_P"/>
    <property type="match status" value="1"/>
</dbReference>
<dbReference type="RefSeq" id="WP_119794491.1">
    <property type="nucleotide sequence ID" value="NZ_QYZD01000013.1"/>
</dbReference>
<feature type="binding site" evidence="5">
    <location>
        <position position="215"/>
    </location>
    <ligand>
        <name>Mg(2+)</name>
        <dbReference type="ChEBI" id="CHEBI:18420"/>
        <label>1</label>
        <note>catalytic</note>
    </ligand>
</feature>